<evidence type="ECO:0000256" key="1">
    <source>
        <dbReference type="SAM" id="SignalP"/>
    </source>
</evidence>
<accession>A0AAV4N9B6</accession>
<evidence type="ECO:0000313" key="2">
    <source>
        <dbReference type="EMBL" id="GIX80291.1"/>
    </source>
</evidence>
<sequence length="115" mass="13030">MSSLKTNFVFFSRVLLLDVLHPESSQNENNVNEMDRSPLRRRSIGRAFHCCAPSRAPLYSPPARIASSCTRCLRPSRRICFRKEILLEGWGLLPGVAEMTTCVEHPGHGSVFCRR</sequence>
<keyword evidence="1" id="KW-0732">Signal</keyword>
<evidence type="ECO:0000313" key="3">
    <source>
        <dbReference type="Proteomes" id="UP001054945"/>
    </source>
</evidence>
<gene>
    <name evidence="2" type="ORF">CEXT_751461</name>
</gene>
<dbReference type="EMBL" id="BPLR01020581">
    <property type="protein sequence ID" value="GIX80291.1"/>
    <property type="molecule type" value="Genomic_DNA"/>
</dbReference>
<feature type="signal peptide" evidence="1">
    <location>
        <begin position="1"/>
        <end position="25"/>
    </location>
</feature>
<protein>
    <submittedName>
        <fullName evidence="2">Uncharacterized protein</fullName>
    </submittedName>
</protein>
<feature type="chain" id="PRO_5043607418" evidence="1">
    <location>
        <begin position="26"/>
        <end position="115"/>
    </location>
</feature>
<name>A0AAV4N9B6_CAEEX</name>
<dbReference type="AlphaFoldDB" id="A0AAV4N9B6"/>
<proteinExistence type="predicted"/>
<dbReference type="Proteomes" id="UP001054945">
    <property type="component" value="Unassembled WGS sequence"/>
</dbReference>
<organism evidence="2 3">
    <name type="scientific">Caerostris extrusa</name>
    <name type="common">Bark spider</name>
    <name type="synonym">Caerostris bankana</name>
    <dbReference type="NCBI Taxonomy" id="172846"/>
    <lineage>
        <taxon>Eukaryota</taxon>
        <taxon>Metazoa</taxon>
        <taxon>Ecdysozoa</taxon>
        <taxon>Arthropoda</taxon>
        <taxon>Chelicerata</taxon>
        <taxon>Arachnida</taxon>
        <taxon>Araneae</taxon>
        <taxon>Araneomorphae</taxon>
        <taxon>Entelegynae</taxon>
        <taxon>Araneoidea</taxon>
        <taxon>Araneidae</taxon>
        <taxon>Caerostris</taxon>
    </lineage>
</organism>
<keyword evidence="3" id="KW-1185">Reference proteome</keyword>
<comment type="caution">
    <text evidence="2">The sequence shown here is derived from an EMBL/GenBank/DDBJ whole genome shotgun (WGS) entry which is preliminary data.</text>
</comment>
<reference evidence="2 3" key="1">
    <citation type="submission" date="2021-06" db="EMBL/GenBank/DDBJ databases">
        <title>Caerostris extrusa draft genome.</title>
        <authorList>
            <person name="Kono N."/>
            <person name="Arakawa K."/>
        </authorList>
    </citation>
    <scope>NUCLEOTIDE SEQUENCE [LARGE SCALE GENOMIC DNA]</scope>
</reference>